<name>A0A811P184_9POAL</name>
<evidence type="ECO:0000313" key="1">
    <source>
        <dbReference type="EMBL" id="CAD6233204.1"/>
    </source>
</evidence>
<sequence length="129" mass="14655">MGKSPAKWIKLVLFGKKKSSRSCSTKANDLSILTLIMEAILERPNYECLLFDLDDTFYPLSAGINLSCRKNIQDCFLGALYEHGCHFDTRKPSVFEFMKGNATNMALLRGWRLAVNAVVLDLEKRKHIL</sequence>
<organism evidence="1 2">
    <name type="scientific">Miscanthus lutarioriparius</name>
    <dbReference type="NCBI Taxonomy" id="422564"/>
    <lineage>
        <taxon>Eukaryota</taxon>
        <taxon>Viridiplantae</taxon>
        <taxon>Streptophyta</taxon>
        <taxon>Embryophyta</taxon>
        <taxon>Tracheophyta</taxon>
        <taxon>Spermatophyta</taxon>
        <taxon>Magnoliopsida</taxon>
        <taxon>Liliopsida</taxon>
        <taxon>Poales</taxon>
        <taxon>Poaceae</taxon>
        <taxon>PACMAD clade</taxon>
        <taxon>Panicoideae</taxon>
        <taxon>Andropogonodae</taxon>
        <taxon>Andropogoneae</taxon>
        <taxon>Saccharinae</taxon>
        <taxon>Miscanthus</taxon>
    </lineage>
</organism>
<evidence type="ECO:0000313" key="2">
    <source>
        <dbReference type="Proteomes" id="UP000604825"/>
    </source>
</evidence>
<dbReference type="OrthoDB" id="1065058at2759"/>
<dbReference type="AlphaFoldDB" id="A0A811P184"/>
<proteinExistence type="predicted"/>
<keyword evidence="2" id="KW-1185">Reference proteome</keyword>
<dbReference type="EMBL" id="CAJGYO010000005">
    <property type="protein sequence ID" value="CAD6233204.1"/>
    <property type="molecule type" value="Genomic_DNA"/>
</dbReference>
<gene>
    <name evidence="1" type="ORF">NCGR_LOCUS22675</name>
</gene>
<comment type="caution">
    <text evidence="1">The sequence shown here is derived from an EMBL/GenBank/DDBJ whole genome shotgun (WGS) entry which is preliminary data.</text>
</comment>
<dbReference type="Proteomes" id="UP000604825">
    <property type="component" value="Unassembled WGS sequence"/>
</dbReference>
<accession>A0A811P184</accession>
<protein>
    <submittedName>
        <fullName evidence="1">Uncharacterized protein</fullName>
    </submittedName>
</protein>
<reference evidence="1" key="1">
    <citation type="submission" date="2020-10" db="EMBL/GenBank/DDBJ databases">
        <authorList>
            <person name="Han B."/>
            <person name="Lu T."/>
            <person name="Zhao Q."/>
            <person name="Huang X."/>
            <person name="Zhao Y."/>
        </authorList>
    </citation>
    <scope>NUCLEOTIDE SEQUENCE</scope>
</reference>